<dbReference type="STRING" id="2094558.A0A314V0A9"/>
<dbReference type="Gene3D" id="3.10.450.50">
    <property type="match status" value="1"/>
</dbReference>
<feature type="domain" description="NTF2" evidence="3">
    <location>
        <begin position="84"/>
        <end position="200"/>
    </location>
</feature>
<dbReference type="GO" id="GO:1990904">
    <property type="term" value="C:ribonucleoprotein complex"/>
    <property type="evidence" value="ECO:0007669"/>
    <property type="project" value="TreeGrafter"/>
</dbReference>
<feature type="region of interest" description="Disordered" evidence="2">
    <location>
        <begin position="273"/>
        <end position="306"/>
    </location>
</feature>
<comment type="caution">
    <text evidence="4">The sequence shown here is derived from an EMBL/GenBank/DDBJ whole genome shotgun (WGS) entry which is preliminary data.</text>
</comment>
<dbReference type="OrthoDB" id="339151at2759"/>
<dbReference type="AlphaFoldDB" id="A0A314V0A9"/>
<dbReference type="FunFam" id="3.10.450.50:FF:000003">
    <property type="entry name" value="Nuclear transport factor 2 family protein"/>
    <property type="match status" value="1"/>
</dbReference>
<dbReference type="InterPro" id="IPR035979">
    <property type="entry name" value="RBD_domain_sf"/>
</dbReference>
<dbReference type="SUPFAM" id="SSF54427">
    <property type="entry name" value="NTF2-like"/>
    <property type="match status" value="1"/>
</dbReference>
<feature type="region of interest" description="Disordered" evidence="2">
    <location>
        <begin position="450"/>
        <end position="535"/>
    </location>
</feature>
<keyword evidence="5" id="KW-1185">Reference proteome</keyword>
<name>A0A314V0A9_PRUYE</name>
<dbReference type="GO" id="GO:0003729">
    <property type="term" value="F:mRNA binding"/>
    <property type="evidence" value="ECO:0007669"/>
    <property type="project" value="TreeGrafter"/>
</dbReference>
<sequence>MGTEKGGAFDSFSVEMKFCDVHVLQHLSSFILPSYPLRTVPSLFNFTLLPLKPTDLSLSKAQITSKQIVMQEASPASAPSAQLVGNAFVEQYYHILHESPQLVHRFYQDSSSLSRTDVNGNMATVTTMQAISQKIQSLNYGDYTAEIKTADSQESYEKGVIVLVTGCLTGKDNVGRKFAQTFFLAPQEKGYYVLNDVFRYIEDNESLQTNNVLVNGINESAPEAILTAEPEPTHAPDHLVVDHATSFEEEDLNNGPEVCDPSDNDEGSVIEEEVVEPPAHSSQNQGLADVDPTPDPAPETQEDVPKKSYASIVKVMKSNAASSPVRVPTRTVRTISANTDHQSLGYAKPAPTPVASAPSGDAAPESSNAHEEAEGHSIHVRNLPYEQQWHNLRRSLRNLGLLSVMGSKSGVQGFCFGFVEFETLSSMQSALEASPITIGDRPAVIEEKRTTTRVSSGGRGRFSSGRAGFRSDSFRGRGNYGGGRSYGRNEFRNQGEFSGRARGSAGRNGEGYQRVNLNGRGGGRQGAANRSSVPA</sequence>
<dbReference type="Pfam" id="PF02136">
    <property type="entry name" value="NTF2"/>
    <property type="match status" value="1"/>
</dbReference>
<dbReference type="PROSITE" id="PS50177">
    <property type="entry name" value="NTF2_DOMAIN"/>
    <property type="match status" value="1"/>
</dbReference>
<evidence type="ECO:0000256" key="2">
    <source>
        <dbReference type="SAM" id="MobiDB-lite"/>
    </source>
</evidence>
<dbReference type="SMART" id="SM00360">
    <property type="entry name" value="RRM"/>
    <property type="match status" value="1"/>
</dbReference>
<feature type="compositionally biased region" description="Low complexity" evidence="2">
    <location>
        <begin position="526"/>
        <end position="535"/>
    </location>
</feature>
<feature type="compositionally biased region" description="Low complexity" evidence="2">
    <location>
        <begin position="495"/>
        <end position="511"/>
    </location>
</feature>
<dbReference type="Pfam" id="PF00076">
    <property type="entry name" value="RRM_1"/>
    <property type="match status" value="1"/>
</dbReference>
<dbReference type="InterPro" id="IPR012677">
    <property type="entry name" value="Nucleotide-bd_a/b_plait_sf"/>
</dbReference>
<gene>
    <name evidence="4" type="ORF">Pyn_18858</name>
</gene>
<evidence type="ECO:0000256" key="1">
    <source>
        <dbReference type="ARBA" id="ARBA00022884"/>
    </source>
</evidence>
<evidence type="ECO:0000313" key="4">
    <source>
        <dbReference type="EMBL" id="PQM42154.1"/>
    </source>
</evidence>
<proteinExistence type="predicted"/>
<dbReference type="InterPro" id="IPR018222">
    <property type="entry name" value="Nuclear_transport_factor_2_euk"/>
</dbReference>
<dbReference type="Proteomes" id="UP000250321">
    <property type="component" value="Unassembled WGS sequence"/>
</dbReference>
<dbReference type="PANTHER" id="PTHR10693:SF75">
    <property type="entry name" value="NUCLEAR TRANSPORT FACTOR 2"/>
    <property type="match status" value="1"/>
</dbReference>
<dbReference type="InterPro" id="IPR032710">
    <property type="entry name" value="NTF2-like_dom_sf"/>
</dbReference>
<feature type="compositionally biased region" description="Low complexity" evidence="2">
    <location>
        <begin position="461"/>
        <end position="471"/>
    </location>
</feature>
<feature type="region of interest" description="Disordered" evidence="2">
    <location>
        <begin position="336"/>
        <end position="376"/>
    </location>
</feature>
<dbReference type="EMBL" id="PJQY01002862">
    <property type="protein sequence ID" value="PQM42154.1"/>
    <property type="molecule type" value="Genomic_DNA"/>
</dbReference>
<dbReference type="PANTHER" id="PTHR10693">
    <property type="entry name" value="RAS GTPASE-ACTIVATING PROTEIN-BINDING PROTEIN"/>
    <property type="match status" value="1"/>
</dbReference>
<dbReference type="Gene3D" id="3.30.70.330">
    <property type="match status" value="1"/>
</dbReference>
<organism evidence="4 5">
    <name type="scientific">Prunus yedoensis var. nudiflora</name>
    <dbReference type="NCBI Taxonomy" id="2094558"/>
    <lineage>
        <taxon>Eukaryota</taxon>
        <taxon>Viridiplantae</taxon>
        <taxon>Streptophyta</taxon>
        <taxon>Embryophyta</taxon>
        <taxon>Tracheophyta</taxon>
        <taxon>Spermatophyta</taxon>
        <taxon>Magnoliopsida</taxon>
        <taxon>eudicotyledons</taxon>
        <taxon>Gunneridae</taxon>
        <taxon>Pentapetalae</taxon>
        <taxon>rosids</taxon>
        <taxon>fabids</taxon>
        <taxon>Rosales</taxon>
        <taxon>Rosaceae</taxon>
        <taxon>Amygdaloideae</taxon>
        <taxon>Amygdaleae</taxon>
        <taxon>Prunus</taxon>
    </lineage>
</organism>
<dbReference type="InterPro" id="IPR002075">
    <property type="entry name" value="NTF2_dom"/>
</dbReference>
<evidence type="ECO:0000259" key="3">
    <source>
        <dbReference type="PROSITE" id="PS50177"/>
    </source>
</evidence>
<accession>A0A314V0A9</accession>
<protein>
    <submittedName>
        <fullName evidence="4">Ras GTPase-activating protein-binding protein 1 isoform X1</fullName>
    </submittedName>
</protein>
<dbReference type="SUPFAM" id="SSF54928">
    <property type="entry name" value="RNA-binding domain, RBD"/>
    <property type="match status" value="1"/>
</dbReference>
<dbReference type="CDD" id="cd00780">
    <property type="entry name" value="NTF2"/>
    <property type="match status" value="1"/>
</dbReference>
<reference evidence="4 5" key="1">
    <citation type="submission" date="2018-02" db="EMBL/GenBank/DDBJ databases">
        <title>Draft genome of wild Prunus yedoensis var. nudiflora.</title>
        <authorList>
            <person name="Baek S."/>
            <person name="Kim J.-H."/>
            <person name="Choi K."/>
            <person name="Kim G.-B."/>
            <person name="Cho A."/>
            <person name="Jang H."/>
            <person name="Shin C.-H."/>
            <person name="Yu H.-J."/>
            <person name="Mun J.-H."/>
        </authorList>
    </citation>
    <scope>NUCLEOTIDE SEQUENCE [LARGE SCALE GENOMIC DNA]</scope>
    <source>
        <strain evidence="5">cv. Jeju island</strain>
        <tissue evidence="4">Leaf</tissue>
    </source>
</reference>
<dbReference type="InterPro" id="IPR039539">
    <property type="entry name" value="Ras_GTPase_bind_prot"/>
</dbReference>
<feature type="region of interest" description="Disordered" evidence="2">
    <location>
        <begin position="247"/>
        <end position="266"/>
    </location>
</feature>
<dbReference type="GO" id="GO:0005829">
    <property type="term" value="C:cytosol"/>
    <property type="evidence" value="ECO:0007669"/>
    <property type="project" value="TreeGrafter"/>
</dbReference>
<dbReference type="InterPro" id="IPR000504">
    <property type="entry name" value="RRM_dom"/>
</dbReference>
<evidence type="ECO:0000313" key="5">
    <source>
        <dbReference type="Proteomes" id="UP000250321"/>
    </source>
</evidence>
<keyword evidence="1" id="KW-0694">RNA-binding</keyword>